<dbReference type="Pfam" id="PF20700">
    <property type="entry name" value="Mutator"/>
    <property type="match status" value="1"/>
</dbReference>
<gene>
    <name evidence="2" type="ORF">ALC57_17424</name>
</gene>
<protein>
    <recommendedName>
        <fullName evidence="1">Mutator-like transposase domain-containing protein</fullName>
    </recommendedName>
</protein>
<dbReference type="InterPro" id="IPR049012">
    <property type="entry name" value="Mutator_transp_dom"/>
</dbReference>
<dbReference type="AlphaFoldDB" id="A0A151ITL0"/>
<reference evidence="2 3" key="1">
    <citation type="submission" date="2015-09" db="EMBL/GenBank/DDBJ databases">
        <title>Trachymyrmex cornetzi WGS genome.</title>
        <authorList>
            <person name="Nygaard S."/>
            <person name="Hu H."/>
            <person name="Boomsma J."/>
            <person name="Zhang G."/>
        </authorList>
    </citation>
    <scope>NUCLEOTIDE SEQUENCE [LARGE SCALE GENOMIC DNA]</scope>
    <source>
        <strain evidence="2">Tcor2-1</strain>
        <tissue evidence="2">Whole body</tissue>
    </source>
</reference>
<feature type="domain" description="Mutator-like transposase" evidence="1">
    <location>
        <begin position="2"/>
        <end position="66"/>
    </location>
</feature>
<sequence>IESGTGNTHLNKILSAVNVPIMHTSVFKRYEKKVGAAIEELAKESCLENLKLEREMTIEKECLRSNKLE</sequence>
<dbReference type="EMBL" id="KQ981000">
    <property type="protein sequence ID" value="KYN10437.1"/>
    <property type="molecule type" value="Genomic_DNA"/>
</dbReference>
<evidence type="ECO:0000313" key="3">
    <source>
        <dbReference type="Proteomes" id="UP000078492"/>
    </source>
</evidence>
<accession>A0A151ITL0</accession>
<organism evidence="2 3">
    <name type="scientific">Trachymyrmex cornetzi</name>
    <dbReference type="NCBI Taxonomy" id="471704"/>
    <lineage>
        <taxon>Eukaryota</taxon>
        <taxon>Metazoa</taxon>
        <taxon>Ecdysozoa</taxon>
        <taxon>Arthropoda</taxon>
        <taxon>Hexapoda</taxon>
        <taxon>Insecta</taxon>
        <taxon>Pterygota</taxon>
        <taxon>Neoptera</taxon>
        <taxon>Endopterygota</taxon>
        <taxon>Hymenoptera</taxon>
        <taxon>Apocrita</taxon>
        <taxon>Aculeata</taxon>
        <taxon>Formicoidea</taxon>
        <taxon>Formicidae</taxon>
        <taxon>Myrmicinae</taxon>
        <taxon>Trachymyrmex</taxon>
    </lineage>
</organism>
<dbReference type="Proteomes" id="UP000078492">
    <property type="component" value="Unassembled WGS sequence"/>
</dbReference>
<feature type="non-terminal residue" evidence="2">
    <location>
        <position position="1"/>
    </location>
</feature>
<evidence type="ECO:0000313" key="2">
    <source>
        <dbReference type="EMBL" id="KYN10437.1"/>
    </source>
</evidence>
<keyword evidence="3" id="KW-1185">Reference proteome</keyword>
<evidence type="ECO:0000259" key="1">
    <source>
        <dbReference type="Pfam" id="PF20700"/>
    </source>
</evidence>
<name>A0A151ITL0_9HYME</name>
<proteinExistence type="predicted"/>